<dbReference type="SUPFAM" id="SSF51338">
    <property type="entry name" value="Composite domain of metallo-dependent hydrolases"/>
    <property type="match status" value="1"/>
</dbReference>
<comment type="caution">
    <text evidence="2">The sequence shown here is derived from an EMBL/GenBank/DDBJ whole genome shotgun (WGS) entry which is preliminary data.</text>
</comment>
<dbReference type="Gene3D" id="3.20.20.140">
    <property type="entry name" value="Metal-dependent hydrolases"/>
    <property type="match status" value="1"/>
</dbReference>
<name>A0A4V3WTW7_9MICO</name>
<dbReference type="PANTHER" id="PTHR22642">
    <property type="entry name" value="IMIDAZOLONEPROPIONASE"/>
    <property type="match status" value="1"/>
</dbReference>
<dbReference type="SUPFAM" id="SSF51556">
    <property type="entry name" value="Metallo-dependent hydrolases"/>
    <property type="match status" value="1"/>
</dbReference>
<dbReference type="AlphaFoldDB" id="A0A4V3WTW7"/>
<accession>A0A4V3WTW7</accession>
<dbReference type="GO" id="GO:0016810">
    <property type="term" value="F:hydrolase activity, acting on carbon-nitrogen (but not peptide) bonds"/>
    <property type="evidence" value="ECO:0007669"/>
    <property type="project" value="InterPro"/>
</dbReference>
<dbReference type="InterPro" id="IPR032466">
    <property type="entry name" value="Metal_Hydrolase"/>
</dbReference>
<dbReference type="Gene3D" id="3.10.310.70">
    <property type="match status" value="1"/>
</dbReference>
<gene>
    <name evidence="2" type="ORF">E6C64_02670</name>
</gene>
<sequence>MPDPKFDAIFVGGSAFTAGWERSRPLGVGVRDGRIAAIAQDDELRAAGGGEVVELRGGMVLAAFHDAHAHPIAGAIELLLCDVSGEPDAESTLNRIAAYAQANPDVPWIRGGGWTMSHFAGGTPSRTLLDAIVPDRPVVLLNRDHHGSWVNSRALEAAGIAKDTPDPADGRIERDADGSPSGVLHEGAMRLLDGIAPAVPDELAARALLRAQEDFFALGIVGWQDAYVGATAGVDDLLETYLAAVADGSLQARITAALWWKRGEGLGQLEQLIQKRERVASLGRSDVLLADAVKIMVDGVAENFTAAMSQPYRDPHGHSTGERGLTFLDPVQLEEALVALDDAGFSVHLHALGDRAVTASLDAIAAARRANGPTGLRHQLAHLQIVQRNDVARFAELGATANLQMLWAAVDDQLDELTFPFIAEELIARHYPLRELRDSGAVLAAGSDWPVSTADPMQAIHVAVNRAAPGAQPDPRMDPTQAIDLATALSAYTAGSARANGRSASTGALTTGLLADLVVLDTDPFEISPADIYTVNVRETRLSGEPVYWAEEA</sequence>
<dbReference type="InterPro" id="IPR033932">
    <property type="entry name" value="YtcJ-like"/>
</dbReference>
<dbReference type="InterPro" id="IPR011059">
    <property type="entry name" value="Metal-dep_hydrolase_composite"/>
</dbReference>
<evidence type="ECO:0000313" key="2">
    <source>
        <dbReference type="EMBL" id="THG33607.1"/>
    </source>
</evidence>
<dbReference type="Gene3D" id="2.30.40.10">
    <property type="entry name" value="Urease, subunit C, domain 1"/>
    <property type="match status" value="1"/>
</dbReference>
<proteinExistence type="predicted"/>
<organism evidence="2 3">
    <name type="scientific">Naasia lichenicola</name>
    <dbReference type="NCBI Taxonomy" id="2565933"/>
    <lineage>
        <taxon>Bacteria</taxon>
        <taxon>Bacillati</taxon>
        <taxon>Actinomycetota</taxon>
        <taxon>Actinomycetes</taxon>
        <taxon>Micrococcales</taxon>
        <taxon>Microbacteriaceae</taxon>
        <taxon>Naasia</taxon>
    </lineage>
</organism>
<protein>
    <submittedName>
        <fullName evidence="2">Amidohydrolase</fullName>
    </submittedName>
</protein>
<dbReference type="PANTHER" id="PTHR22642:SF2">
    <property type="entry name" value="PROTEIN LONG AFTER FAR-RED 3"/>
    <property type="match status" value="1"/>
</dbReference>
<evidence type="ECO:0000313" key="3">
    <source>
        <dbReference type="Proteomes" id="UP000309133"/>
    </source>
</evidence>
<keyword evidence="2" id="KW-0378">Hydrolase</keyword>
<dbReference type="Proteomes" id="UP000309133">
    <property type="component" value="Unassembled WGS sequence"/>
</dbReference>
<evidence type="ECO:0000259" key="1">
    <source>
        <dbReference type="Pfam" id="PF07969"/>
    </source>
</evidence>
<dbReference type="EMBL" id="SSSM01000001">
    <property type="protein sequence ID" value="THG33607.1"/>
    <property type="molecule type" value="Genomic_DNA"/>
</dbReference>
<feature type="domain" description="Amidohydrolase 3" evidence="1">
    <location>
        <begin position="51"/>
        <end position="548"/>
    </location>
</feature>
<dbReference type="CDD" id="cd01300">
    <property type="entry name" value="YtcJ_like"/>
    <property type="match status" value="1"/>
</dbReference>
<keyword evidence="3" id="KW-1185">Reference proteome</keyword>
<reference evidence="2 3" key="1">
    <citation type="submission" date="2019-04" db="EMBL/GenBank/DDBJ databases">
        <authorList>
            <person name="Jiang L."/>
        </authorList>
    </citation>
    <scope>NUCLEOTIDE SEQUENCE [LARGE SCALE GENOMIC DNA]</scope>
    <source>
        <strain evidence="2 3">YIM 131853</strain>
    </source>
</reference>
<dbReference type="Pfam" id="PF07969">
    <property type="entry name" value="Amidohydro_3"/>
    <property type="match status" value="1"/>
</dbReference>
<dbReference type="OrthoDB" id="3238066at2"/>
<dbReference type="InterPro" id="IPR013108">
    <property type="entry name" value="Amidohydro_3"/>
</dbReference>